<comment type="subcellular location">
    <subcellularLocation>
        <location evidence="1">Cell outer membrane</location>
    </subcellularLocation>
</comment>
<name>A0ABV6SHM6_AZOPA</name>
<evidence type="ECO:0000256" key="1">
    <source>
        <dbReference type="ARBA" id="ARBA00004442"/>
    </source>
</evidence>
<accession>A0ABV6SHM6</accession>
<proteinExistence type="predicted"/>
<dbReference type="Gene3D" id="2.40.170.20">
    <property type="entry name" value="TonB-dependent receptor, beta-barrel domain"/>
    <property type="match status" value="1"/>
</dbReference>
<dbReference type="Proteomes" id="UP001589891">
    <property type="component" value="Unassembled WGS sequence"/>
</dbReference>
<evidence type="ECO:0000256" key="3">
    <source>
        <dbReference type="ARBA" id="ARBA00023237"/>
    </source>
</evidence>
<evidence type="ECO:0000256" key="2">
    <source>
        <dbReference type="ARBA" id="ARBA00023136"/>
    </source>
</evidence>
<dbReference type="RefSeq" id="WP_376943565.1">
    <property type="nucleotide sequence ID" value="NZ_CP171449.1"/>
</dbReference>
<dbReference type="EMBL" id="JBHLSS010000035">
    <property type="protein sequence ID" value="MFC0709039.1"/>
    <property type="molecule type" value="Genomic_DNA"/>
</dbReference>
<evidence type="ECO:0000313" key="4">
    <source>
        <dbReference type="EMBL" id="MFC0709039.1"/>
    </source>
</evidence>
<reference evidence="4 5" key="1">
    <citation type="submission" date="2024-09" db="EMBL/GenBank/DDBJ databases">
        <authorList>
            <person name="Sun Q."/>
            <person name="Mori K."/>
        </authorList>
    </citation>
    <scope>NUCLEOTIDE SEQUENCE [LARGE SCALE GENOMIC DNA]</scope>
    <source>
        <strain evidence="4 5">NCAIM B.01794</strain>
    </source>
</reference>
<dbReference type="InterPro" id="IPR036942">
    <property type="entry name" value="Beta-barrel_TonB_sf"/>
</dbReference>
<keyword evidence="3" id="KW-0998">Cell outer membrane</keyword>
<dbReference type="SUPFAM" id="SSF56935">
    <property type="entry name" value="Porins"/>
    <property type="match status" value="1"/>
</dbReference>
<gene>
    <name evidence="4" type="ORF">ACFFGX_05340</name>
</gene>
<keyword evidence="2" id="KW-0472">Membrane</keyword>
<protein>
    <submittedName>
        <fullName evidence="4">Uncharacterized protein</fullName>
    </submittedName>
</protein>
<sequence>MGSHSRTDGDDLTFAPEVSASLWATYRLPFGLTVGGGLQHTSPAYLGRPDDANRIIANGLCGKLPSYLQPDVDDFQCVDGGSAMPVSGGLGTGRLA</sequence>
<keyword evidence="5" id="KW-1185">Reference proteome</keyword>
<comment type="caution">
    <text evidence="4">The sequence shown here is derived from an EMBL/GenBank/DDBJ whole genome shotgun (WGS) entry which is preliminary data.</text>
</comment>
<evidence type="ECO:0000313" key="5">
    <source>
        <dbReference type="Proteomes" id="UP001589891"/>
    </source>
</evidence>
<organism evidence="4 5">
    <name type="scientific">Azorhizophilus paspali</name>
    <name type="common">Azotobacter paspali</name>
    <dbReference type="NCBI Taxonomy" id="69963"/>
    <lineage>
        <taxon>Bacteria</taxon>
        <taxon>Pseudomonadati</taxon>
        <taxon>Pseudomonadota</taxon>
        <taxon>Gammaproteobacteria</taxon>
        <taxon>Pseudomonadales</taxon>
        <taxon>Pseudomonadaceae</taxon>
        <taxon>Azorhizophilus</taxon>
    </lineage>
</organism>